<organism evidence="6 7">
    <name type="scientific">Methylorubrum salsuginis</name>
    <dbReference type="NCBI Taxonomy" id="414703"/>
    <lineage>
        <taxon>Bacteria</taxon>
        <taxon>Pseudomonadati</taxon>
        <taxon>Pseudomonadota</taxon>
        <taxon>Alphaproteobacteria</taxon>
        <taxon>Hyphomicrobiales</taxon>
        <taxon>Methylobacteriaceae</taxon>
        <taxon>Methylorubrum</taxon>
    </lineage>
</organism>
<keyword evidence="3" id="KW-0238">DNA-binding</keyword>
<dbReference type="AlphaFoldDB" id="A0A1I4GAV3"/>
<keyword evidence="7" id="KW-1185">Reference proteome</keyword>
<evidence type="ECO:0000259" key="5">
    <source>
        <dbReference type="PROSITE" id="PS50931"/>
    </source>
</evidence>
<evidence type="ECO:0000256" key="2">
    <source>
        <dbReference type="ARBA" id="ARBA00023015"/>
    </source>
</evidence>
<name>A0A1I4GAV3_9HYPH</name>
<dbReference type="OrthoDB" id="9813056at2"/>
<dbReference type="PANTHER" id="PTHR30537">
    <property type="entry name" value="HTH-TYPE TRANSCRIPTIONAL REGULATOR"/>
    <property type="match status" value="1"/>
</dbReference>
<evidence type="ECO:0000313" key="6">
    <source>
        <dbReference type="EMBL" id="SFL26640.1"/>
    </source>
</evidence>
<dbReference type="Gene3D" id="1.10.10.10">
    <property type="entry name" value="Winged helix-like DNA-binding domain superfamily/Winged helix DNA-binding domain"/>
    <property type="match status" value="1"/>
</dbReference>
<evidence type="ECO:0000256" key="1">
    <source>
        <dbReference type="ARBA" id="ARBA00009437"/>
    </source>
</evidence>
<comment type="similarity">
    <text evidence="1">Belongs to the LysR transcriptional regulatory family.</text>
</comment>
<accession>A0A1I4GAV3</accession>
<protein>
    <submittedName>
        <fullName evidence="6">Transcriptional regulator, LysR family</fullName>
    </submittedName>
</protein>
<sequence length="308" mass="33409">MPHPQVLRDMALFVEVAKRRSFSQAALVLGMPVSSLSRRITVFETAIGLRLLDRTTRRLTLTSYGEAYFAQATRLVEEAQRAYDDIMAEAKGPSGLLKIAVPADRGVQEHLSTIISDFASGNEHVRLQLGVGHGPVDLMEDRHDLALTVETPRETSLIVRKVAELANGVFAAPSYLEDWGRPMSPQDLTDHNVLVAGQPTNWSFVRRGETASVAVSGQIGCNAPSLMRTFALAGHGLFAANLSAIRADVASGALEQVIPDWTLQPTPVYIVTTSRLLPAKVRSFIDFATRRLSLLSDAAEAPVREAAG</sequence>
<evidence type="ECO:0000256" key="3">
    <source>
        <dbReference type="ARBA" id="ARBA00023125"/>
    </source>
</evidence>
<dbReference type="CDD" id="cd08422">
    <property type="entry name" value="PBP2_CrgA_like"/>
    <property type="match status" value="1"/>
</dbReference>
<gene>
    <name evidence="6" type="ORF">SAMN04488125_111157</name>
</gene>
<keyword evidence="2" id="KW-0805">Transcription regulation</keyword>
<dbReference type="EMBL" id="FOSV01000011">
    <property type="protein sequence ID" value="SFL26640.1"/>
    <property type="molecule type" value="Genomic_DNA"/>
</dbReference>
<dbReference type="InterPro" id="IPR036390">
    <property type="entry name" value="WH_DNA-bd_sf"/>
</dbReference>
<dbReference type="InterPro" id="IPR005119">
    <property type="entry name" value="LysR_subst-bd"/>
</dbReference>
<dbReference type="Pfam" id="PF00126">
    <property type="entry name" value="HTH_1"/>
    <property type="match status" value="1"/>
</dbReference>
<dbReference type="InterPro" id="IPR058163">
    <property type="entry name" value="LysR-type_TF_proteobact-type"/>
</dbReference>
<dbReference type="SUPFAM" id="SSF46785">
    <property type="entry name" value="Winged helix' DNA-binding domain"/>
    <property type="match status" value="1"/>
</dbReference>
<dbReference type="FunFam" id="1.10.10.10:FF:000001">
    <property type="entry name" value="LysR family transcriptional regulator"/>
    <property type="match status" value="1"/>
</dbReference>
<dbReference type="Pfam" id="PF03466">
    <property type="entry name" value="LysR_substrate"/>
    <property type="match status" value="1"/>
</dbReference>
<keyword evidence="4" id="KW-0804">Transcription</keyword>
<proteinExistence type="inferred from homology"/>
<dbReference type="PANTHER" id="PTHR30537:SF5">
    <property type="entry name" value="HTH-TYPE TRANSCRIPTIONAL ACTIVATOR TTDR-RELATED"/>
    <property type="match status" value="1"/>
</dbReference>
<dbReference type="SUPFAM" id="SSF53850">
    <property type="entry name" value="Periplasmic binding protein-like II"/>
    <property type="match status" value="1"/>
</dbReference>
<dbReference type="GO" id="GO:0006351">
    <property type="term" value="P:DNA-templated transcription"/>
    <property type="evidence" value="ECO:0007669"/>
    <property type="project" value="TreeGrafter"/>
</dbReference>
<reference evidence="7" key="1">
    <citation type="submission" date="2016-10" db="EMBL/GenBank/DDBJ databases">
        <authorList>
            <person name="Varghese N."/>
            <person name="Submissions S."/>
        </authorList>
    </citation>
    <scope>NUCLEOTIDE SEQUENCE [LARGE SCALE GENOMIC DNA]</scope>
    <source>
        <strain evidence="7">CGMCC 1.6474</strain>
    </source>
</reference>
<evidence type="ECO:0000313" key="7">
    <source>
        <dbReference type="Proteomes" id="UP000198804"/>
    </source>
</evidence>
<dbReference type="STRING" id="414703.SAMN04488125_111157"/>
<dbReference type="PROSITE" id="PS50931">
    <property type="entry name" value="HTH_LYSR"/>
    <property type="match status" value="1"/>
</dbReference>
<dbReference type="InterPro" id="IPR000847">
    <property type="entry name" value="LysR_HTH_N"/>
</dbReference>
<dbReference type="Gene3D" id="3.40.190.290">
    <property type="match status" value="1"/>
</dbReference>
<dbReference type="InterPro" id="IPR036388">
    <property type="entry name" value="WH-like_DNA-bd_sf"/>
</dbReference>
<feature type="domain" description="HTH lysR-type" evidence="5">
    <location>
        <begin position="7"/>
        <end position="62"/>
    </location>
</feature>
<dbReference type="Proteomes" id="UP000198804">
    <property type="component" value="Unassembled WGS sequence"/>
</dbReference>
<dbReference type="GO" id="GO:0003700">
    <property type="term" value="F:DNA-binding transcription factor activity"/>
    <property type="evidence" value="ECO:0007669"/>
    <property type="project" value="InterPro"/>
</dbReference>
<dbReference type="GO" id="GO:0043565">
    <property type="term" value="F:sequence-specific DNA binding"/>
    <property type="evidence" value="ECO:0007669"/>
    <property type="project" value="TreeGrafter"/>
</dbReference>
<evidence type="ECO:0000256" key="4">
    <source>
        <dbReference type="ARBA" id="ARBA00023163"/>
    </source>
</evidence>